<organism evidence="6 8">
    <name type="scientific">Legionella micdadei</name>
    <name type="common">Tatlockia micdadei</name>
    <dbReference type="NCBI Taxonomy" id="451"/>
    <lineage>
        <taxon>Bacteria</taxon>
        <taxon>Pseudomonadati</taxon>
        <taxon>Pseudomonadota</taxon>
        <taxon>Gammaproteobacteria</taxon>
        <taxon>Legionellales</taxon>
        <taxon>Legionellaceae</taxon>
        <taxon>Legionella</taxon>
    </lineage>
</organism>
<feature type="transmembrane region" description="Helical" evidence="5">
    <location>
        <begin position="37"/>
        <end position="57"/>
    </location>
</feature>
<evidence type="ECO:0000256" key="5">
    <source>
        <dbReference type="SAM" id="Phobius"/>
    </source>
</evidence>
<accession>A0A098GL35</accession>
<feature type="transmembrane region" description="Helical" evidence="5">
    <location>
        <begin position="117"/>
        <end position="137"/>
    </location>
</feature>
<evidence type="ECO:0000313" key="8">
    <source>
        <dbReference type="Proteomes" id="UP000032414"/>
    </source>
</evidence>
<feature type="transmembrane region" description="Helical" evidence="5">
    <location>
        <begin position="174"/>
        <end position="196"/>
    </location>
</feature>
<reference evidence="8" key="2">
    <citation type="submission" date="2014-09" db="EMBL/GenBank/DDBJ databases">
        <authorList>
            <person name="Gomez-Valero L."/>
        </authorList>
    </citation>
    <scope>NUCLEOTIDE SEQUENCE [LARGE SCALE GENOMIC DNA]</scope>
    <source>
        <strain evidence="8">ATCC33218</strain>
    </source>
</reference>
<evidence type="ECO:0000313" key="7">
    <source>
        <dbReference type="EMBL" id="SCY07563.1"/>
    </source>
</evidence>
<dbReference type="GO" id="GO:0030255">
    <property type="term" value="P:protein secretion by the type IV secretion system"/>
    <property type="evidence" value="ECO:0007669"/>
    <property type="project" value="InterPro"/>
</dbReference>
<protein>
    <submittedName>
        <fullName evidence="6">Legionella vir-like protein LvhB6</fullName>
    </submittedName>
    <submittedName>
        <fullName evidence="7">Type IV secretion system protein VirB6</fullName>
    </submittedName>
</protein>
<dbReference type="RefSeq" id="WP_231852182.1">
    <property type="nucleotide sequence ID" value="NZ_FMVN01000003.1"/>
</dbReference>
<feature type="transmembrane region" description="Helical" evidence="5">
    <location>
        <begin position="77"/>
        <end position="97"/>
    </location>
</feature>
<evidence type="ECO:0000256" key="3">
    <source>
        <dbReference type="ARBA" id="ARBA00022989"/>
    </source>
</evidence>
<name>A0A098GL35_LEGMI</name>
<comment type="subcellular location">
    <subcellularLocation>
        <location evidence="1">Membrane</location>
        <topology evidence="1">Multi-pass membrane protein</topology>
    </subcellularLocation>
</comment>
<gene>
    <name evidence="6" type="primary">lvhB</name>
    <name evidence="6" type="ORF">LMI_2969</name>
    <name evidence="7" type="ORF">SAMN02982997_00793</name>
</gene>
<reference evidence="6" key="1">
    <citation type="submission" date="2014-09" db="EMBL/GenBank/DDBJ databases">
        <authorList>
            <person name="GOMEZ-VALERO Laura"/>
        </authorList>
    </citation>
    <scope>NUCLEOTIDE SEQUENCE</scope>
    <source>
        <strain evidence="6">ATCC33218</strain>
    </source>
</reference>
<evidence type="ECO:0000256" key="4">
    <source>
        <dbReference type="ARBA" id="ARBA00023136"/>
    </source>
</evidence>
<dbReference type="HOGENOM" id="CLU_801204_0_0_6"/>
<dbReference type="InterPro" id="IPR007688">
    <property type="entry name" value="Conjugal_tfr_TrbL/VirB6"/>
</dbReference>
<feature type="transmembrane region" description="Helical" evidence="5">
    <location>
        <begin position="251"/>
        <end position="272"/>
    </location>
</feature>
<evidence type="ECO:0000256" key="1">
    <source>
        <dbReference type="ARBA" id="ARBA00004141"/>
    </source>
</evidence>
<proteinExistence type="predicted"/>
<dbReference type="Pfam" id="PF04610">
    <property type="entry name" value="TrbL"/>
    <property type="match status" value="1"/>
</dbReference>
<sequence>MMANPTYANIIVELTNQIDVLTKTFVFNGYSTLASLLAKPLAGLCTIFIIVMGYRVLRGLTQSPLQELTKSCFRIGLVYLFAMNWSFFSQYFVKLFVDCAGEIGASLMQIIPFKLPMSGGGINAGLQAVFTEVIRVGSWTIGKASLKHVAPVLTGLMIYLSGLAVVGLALFEIIIAKLMLSICLSSAPLFFCFTLFEQTKTFFDRWLGVLVGFSLILVFVSSVVGLCMHLIHWTIGGHYATHAVNISATDWIPIFVVACLCVMGLLEITGIAKSIGGACSTSTGSAMVGGFIGGALGASTQGKNISQKAINLAKKAGSYGLASLGFPSTKATQTMSSIRNQMRGHS</sequence>
<keyword evidence="3 5" id="KW-1133">Transmembrane helix</keyword>
<dbReference type="PATRIC" id="fig|451.8.peg.771"/>
<feature type="transmembrane region" description="Helical" evidence="5">
    <location>
        <begin position="149"/>
        <end position="168"/>
    </location>
</feature>
<dbReference type="Proteomes" id="UP000032414">
    <property type="component" value="Chromosome I"/>
</dbReference>
<dbReference type="EMBL" id="LN614830">
    <property type="protein sequence ID" value="CEG62201.1"/>
    <property type="molecule type" value="Genomic_DNA"/>
</dbReference>
<dbReference type="KEGG" id="tmc:LMI_2969"/>
<feature type="transmembrane region" description="Helical" evidence="5">
    <location>
        <begin position="208"/>
        <end position="231"/>
    </location>
</feature>
<dbReference type="Proteomes" id="UP000182998">
    <property type="component" value="Unassembled WGS sequence"/>
</dbReference>
<evidence type="ECO:0000313" key="9">
    <source>
        <dbReference type="Proteomes" id="UP000182998"/>
    </source>
</evidence>
<dbReference type="AlphaFoldDB" id="A0A098GL35"/>
<keyword evidence="9" id="KW-1185">Reference proteome</keyword>
<keyword evidence="4 5" id="KW-0472">Membrane</keyword>
<dbReference type="EMBL" id="FMVN01000003">
    <property type="protein sequence ID" value="SCY07563.1"/>
    <property type="molecule type" value="Genomic_DNA"/>
</dbReference>
<evidence type="ECO:0000313" key="6">
    <source>
        <dbReference type="EMBL" id="CEG62201.1"/>
    </source>
</evidence>
<dbReference type="GO" id="GO:0016020">
    <property type="term" value="C:membrane"/>
    <property type="evidence" value="ECO:0007669"/>
    <property type="project" value="UniProtKB-SubCell"/>
</dbReference>
<evidence type="ECO:0000256" key="2">
    <source>
        <dbReference type="ARBA" id="ARBA00022692"/>
    </source>
</evidence>
<reference evidence="7 9" key="3">
    <citation type="submission" date="2016-10" db="EMBL/GenBank/DDBJ databases">
        <authorList>
            <person name="Varghese N."/>
            <person name="Submissions S."/>
        </authorList>
    </citation>
    <scope>NUCLEOTIDE SEQUENCE [LARGE SCALE GENOMIC DNA]</scope>
    <source>
        <strain evidence="7 9">ATCC 33218</strain>
    </source>
</reference>
<keyword evidence="2 5" id="KW-0812">Transmembrane</keyword>